<accession>B8HX50</accession>
<sequence length="320" mass="36115">MQNHQLSVRFWGVRGSIACPGPHTVRYGGNTPCVELQIGQQRLIFDGGTGLRVLGKHLLSCMPLEAHLFFSHTHWDHIQGFPFFEPAFKEGNCFHIYGAIDRGGKSIQQRLHDQMLHPNFPVPLQIMRGNLKFYDLAIGQSVLLDDVLVETAPLNHPGGSIGYRVNWKGLAVSYITDTEHFSDRLDEQVLWLARSADIMIYDATYTDEEYHAVQGSKVGWGHSTWQEATKLARAAGVKQLILFHHDPDHNDDFLDRVERQAKRAFANSFLAREGLVIQLQPQSGQSGETDLEQNGKGEDSTLYPERDQCNFPRSVVPMPQ</sequence>
<dbReference type="AlphaFoldDB" id="B8HX50"/>
<dbReference type="SUPFAM" id="SSF56281">
    <property type="entry name" value="Metallo-hydrolase/oxidoreductase"/>
    <property type="match status" value="1"/>
</dbReference>
<dbReference type="PANTHER" id="PTHR42663:SF4">
    <property type="entry name" value="SLL1036 PROTEIN"/>
    <property type="match status" value="1"/>
</dbReference>
<reference evidence="3" key="1">
    <citation type="submission" date="2009-01" db="EMBL/GenBank/DDBJ databases">
        <title>Complete sequence of chromosome Cyanothece sp. PCC 7425.</title>
        <authorList>
            <consortium name="US DOE Joint Genome Institute"/>
            <person name="Lucas S."/>
            <person name="Copeland A."/>
            <person name="Lapidus A."/>
            <person name="Glavina del Rio T."/>
            <person name="Dalin E."/>
            <person name="Tice H."/>
            <person name="Bruce D."/>
            <person name="Goodwin L."/>
            <person name="Pitluck S."/>
            <person name="Sims D."/>
            <person name="Meineke L."/>
            <person name="Brettin T."/>
            <person name="Detter J.C."/>
            <person name="Han C."/>
            <person name="Larimer F."/>
            <person name="Land M."/>
            <person name="Hauser L."/>
            <person name="Kyrpides N."/>
            <person name="Ovchinnikova G."/>
            <person name="Liberton M."/>
            <person name="Stoeckel J."/>
            <person name="Banerjee A."/>
            <person name="Singh A."/>
            <person name="Page L."/>
            <person name="Sato H."/>
            <person name="Zhao L."/>
            <person name="Sherman L."/>
            <person name="Pakrasi H."/>
            <person name="Richardson P."/>
        </authorList>
    </citation>
    <scope>NUCLEOTIDE SEQUENCE</scope>
    <source>
        <strain evidence="3">PCC 7425</strain>
    </source>
</reference>
<dbReference type="CDD" id="cd07715">
    <property type="entry name" value="TaR3-like_MBL-fold"/>
    <property type="match status" value="1"/>
</dbReference>
<organism evidence="3">
    <name type="scientific">Cyanothece sp. (strain PCC 7425 / ATCC 29141)</name>
    <dbReference type="NCBI Taxonomy" id="395961"/>
    <lineage>
        <taxon>Bacteria</taxon>
        <taxon>Bacillati</taxon>
        <taxon>Cyanobacteriota</taxon>
        <taxon>Cyanophyceae</taxon>
        <taxon>Gomontiellales</taxon>
        <taxon>Cyanothecaceae</taxon>
        <taxon>Cyanothece</taxon>
    </lineage>
</organism>
<dbReference type="Pfam" id="PF12706">
    <property type="entry name" value="Lactamase_B_2"/>
    <property type="match status" value="1"/>
</dbReference>
<dbReference type="EMBL" id="CP001344">
    <property type="protein sequence ID" value="ACL44741.1"/>
    <property type="molecule type" value="Genomic_DNA"/>
</dbReference>
<dbReference type="eggNOG" id="COG1235">
    <property type="taxonomic scope" value="Bacteria"/>
</dbReference>
<proteinExistence type="predicted"/>
<dbReference type="OrthoDB" id="9800940at2"/>
<name>B8HX50_CYAP4</name>
<dbReference type="InterPro" id="IPR036866">
    <property type="entry name" value="RibonucZ/Hydroxyglut_hydro"/>
</dbReference>
<dbReference type="InterPro" id="IPR001279">
    <property type="entry name" value="Metallo-B-lactamas"/>
</dbReference>
<dbReference type="KEGG" id="cyn:Cyan7425_2383"/>
<evidence type="ECO:0000259" key="2">
    <source>
        <dbReference type="Pfam" id="PF12706"/>
    </source>
</evidence>
<feature type="region of interest" description="Disordered" evidence="1">
    <location>
        <begin position="281"/>
        <end position="320"/>
    </location>
</feature>
<dbReference type="HOGENOM" id="CLU_031317_1_0_3"/>
<feature type="domain" description="Metallo-beta-lactamase" evidence="2">
    <location>
        <begin position="66"/>
        <end position="245"/>
    </location>
</feature>
<protein>
    <submittedName>
        <fullName evidence="3">Beta-lactamase domain-containing protein</fullName>
    </submittedName>
</protein>
<gene>
    <name evidence="3" type="ordered locus">Cyan7425_2383</name>
</gene>
<dbReference type="PANTHER" id="PTHR42663">
    <property type="entry name" value="HYDROLASE C777.06C-RELATED-RELATED"/>
    <property type="match status" value="1"/>
</dbReference>
<evidence type="ECO:0000256" key="1">
    <source>
        <dbReference type="SAM" id="MobiDB-lite"/>
    </source>
</evidence>
<evidence type="ECO:0000313" key="3">
    <source>
        <dbReference type="EMBL" id="ACL44741.1"/>
    </source>
</evidence>
<dbReference type="STRING" id="395961.Cyan7425_2383"/>
<feature type="compositionally biased region" description="Basic and acidic residues" evidence="1">
    <location>
        <begin position="293"/>
        <end position="308"/>
    </location>
</feature>
<dbReference type="Gene3D" id="3.60.15.10">
    <property type="entry name" value="Ribonuclease Z/Hydroxyacylglutathione hydrolase-like"/>
    <property type="match status" value="1"/>
</dbReference>